<evidence type="ECO:0000313" key="1">
    <source>
        <dbReference type="EMBL" id="CAB4908597.1"/>
    </source>
</evidence>
<accession>A0A6J7GJL6</accession>
<dbReference type="InterPro" id="IPR004165">
    <property type="entry name" value="CoA_trans_fam_I"/>
</dbReference>
<sequence>MNEKVVSLTDAISENVRAGDSIYLGVGHTRWTAAASEVVRQWWGKDPGFELLMLSLSSLGTLFFKGGLVRKVLTGYSGDTFPNFTPNPIFASSYARGEVEVEHWSFLAFTQRLEAAARGLPAIVTRSIAGSSMEENPAFTRVTTELGEIGLLAPLFPDVALLHAPVADRAGNVALHPPLLESPWGALAARRGAVVTVEKVVDDLSEWSHLVRIPAHRVLAVCEVPMGAHPGGLFSGALPVESYGEDYDFWIEARAASRRDDFDEWIRHWILDVSSPADYVERLGSKRVEKLRQKADPQSWRQEVIDNPPDLEAPINRWEMAAIWGARHLTERVIALKADAVLAGAGVANLAAWLAVAQAQAQGHAVQLTAEIGLWGYDPVPGDPFVLNHRNFPRSLMISDASTVLGSLVGGQGTTTLACLGGAQIDRRGNVNSTVIPGGAFLVGSGGGNDVASVCAEAIVVALLTPERTPSECGYITSPGKAVRALVTDFGILERSDAKSDLVLTAVAPGPESKDERIAAAVAACGWDLEVAETVRELEPPTQDEVNSLRTWDPQAWFLRNR</sequence>
<dbReference type="Pfam" id="PF01144">
    <property type="entry name" value="CoA_trans"/>
    <property type="match status" value="1"/>
</dbReference>
<dbReference type="AlphaFoldDB" id="A0A6J7GJL6"/>
<gene>
    <name evidence="1" type="ORF">UFOPK3605_00948</name>
</gene>
<proteinExistence type="predicted"/>
<reference evidence="1" key="1">
    <citation type="submission" date="2020-05" db="EMBL/GenBank/DDBJ databases">
        <authorList>
            <person name="Chiriac C."/>
            <person name="Salcher M."/>
            <person name="Ghai R."/>
            <person name="Kavagutti S V."/>
        </authorList>
    </citation>
    <scope>NUCLEOTIDE SEQUENCE</scope>
</reference>
<dbReference type="PANTHER" id="PTHR43293:SF3">
    <property type="entry name" value="CHOLESTEROL RING-CLEAVING HYDROLASE IPDB SUBUNIT"/>
    <property type="match status" value="1"/>
</dbReference>
<name>A0A6J7GJL6_9ZZZZ</name>
<dbReference type="Gene3D" id="3.40.1080.10">
    <property type="entry name" value="Glutaconate Coenzyme A-transferase"/>
    <property type="match status" value="2"/>
</dbReference>
<dbReference type="InterPro" id="IPR037171">
    <property type="entry name" value="NagB/RpiA_transferase-like"/>
</dbReference>
<protein>
    <submittedName>
        <fullName evidence="1">Unannotated protein</fullName>
    </submittedName>
</protein>
<organism evidence="1">
    <name type="scientific">freshwater metagenome</name>
    <dbReference type="NCBI Taxonomy" id="449393"/>
    <lineage>
        <taxon>unclassified sequences</taxon>
        <taxon>metagenomes</taxon>
        <taxon>ecological metagenomes</taxon>
    </lineage>
</organism>
<dbReference type="SUPFAM" id="SSF100950">
    <property type="entry name" value="NagB/RpiA/CoA transferase-like"/>
    <property type="match status" value="2"/>
</dbReference>
<dbReference type="SMART" id="SM00882">
    <property type="entry name" value="CoA_trans"/>
    <property type="match status" value="1"/>
</dbReference>
<dbReference type="GO" id="GO:0008410">
    <property type="term" value="F:CoA-transferase activity"/>
    <property type="evidence" value="ECO:0007669"/>
    <property type="project" value="InterPro"/>
</dbReference>
<dbReference type="EMBL" id="CAFBMM010000043">
    <property type="protein sequence ID" value="CAB4908597.1"/>
    <property type="molecule type" value="Genomic_DNA"/>
</dbReference>
<dbReference type="PANTHER" id="PTHR43293">
    <property type="entry name" value="ACETATE COA-TRANSFERASE YDIF"/>
    <property type="match status" value="1"/>
</dbReference>